<comment type="caution">
    <text evidence="2">The sequence shown here is derived from an EMBL/GenBank/DDBJ whole genome shotgun (WGS) entry which is preliminary data.</text>
</comment>
<dbReference type="Proteomes" id="UP000531594">
    <property type="component" value="Unassembled WGS sequence"/>
</dbReference>
<dbReference type="EMBL" id="JACHGK010000015">
    <property type="protein sequence ID" value="MBB6446979.1"/>
    <property type="molecule type" value="Genomic_DNA"/>
</dbReference>
<protein>
    <recommendedName>
        <fullName evidence="4">Lipoprotein</fullName>
    </recommendedName>
</protein>
<evidence type="ECO:0008006" key="4">
    <source>
        <dbReference type="Google" id="ProtNLM"/>
    </source>
</evidence>
<organism evidence="2 3">
    <name type="scientific">Bacillus benzoevorans</name>
    <dbReference type="NCBI Taxonomy" id="1456"/>
    <lineage>
        <taxon>Bacteria</taxon>
        <taxon>Bacillati</taxon>
        <taxon>Bacillota</taxon>
        <taxon>Bacilli</taxon>
        <taxon>Bacillales</taxon>
        <taxon>Bacillaceae</taxon>
        <taxon>Bacillus</taxon>
    </lineage>
</organism>
<proteinExistence type="predicted"/>
<evidence type="ECO:0000313" key="3">
    <source>
        <dbReference type="Proteomes" id="UP000531594"/>
    </source>
</evidence>
<feature type="compositionally biased region" description="Basic and acidic residues" evidence="1">
    <location>
        <begin position="29"/>
        <end position="51"/>
    </location>
</feature>
<evidence type="ECO:0000256" key="1">
    <source>
        <dbReference type="SAM" id="MobiDB-lite"/>
    </source>
</evidence>
<dbReference type="RefSeq" id="WP_184528482.1">
    <property type="nucleotide sequence ID" value="NZ_JACHGK010000015.1"/>
</dbReference>
<keyword evidence="3" id="KW-1185">Reference proteome</keyword>
<gene>
    <name evidence="2" type="ORF">HNR53_003646</name>
</gene>
<evidence type="ECO:0000313" key="2">
    <source>
        <dbReference type="EMBL" id="MBB6446979.1"/>
    </source>
</evidence>
<accession>A0A7X0HU91</accession>
<name>A0A7X0HU91_9BACI</name>
<reference evidence="2 3" key="1">
    <citation type="submission" date="2020-08" db="EMBL/GenBank/DDBJ databases">
        <title>Genomic Encyclopedia of Type Strains, Phase IV (KMG-IV): sequencing the most valuable type-strain genomes for metagenomic binning, comparative biology and taxonomic classification.</title>
        <authorList>
            <person name="Goeker M."/>
        </authorList>
    </citation>
    <scope>NUCLEOTIDE SEQUENCE [LARGE SCALE GENOMIC DNA]</scope>
    <source>
        <strain evidence="2 3">DSM 5391</strain>
    </source>
</reference>
<sequence length="393" mass="43193">MKKRELKVIFASFITASALLGACGAQGTEKPKEVKQEETATGEESKEKATEEADLTAAYNEAVTELNKAKEGKEVDFGMVTDLYTKNLQSLVQKRDAEFETQNDQHITAALQAGQDGTMDPVVAKQIFDKLMQKVFYTTVKHEFTEIEENWGKKEVVNKELEEAKEFYTVLQSTVEKRDAAYETNMVSVIAGGFDEIEKAIESGDKLGFQLGKQVVDKTLMKTFYFATGALPNGYATKVAAAAKENLEEAKIEQAEGWAFYQSIFSYLDKHAAEEAAFIEKQFNLETDVATIDPAAVNKAFVRGFAKIALDEYAESLEAWGEDKSAVTALEGALFIDVIGEDIKGIIGEEAYGTLAEQAQKYLEAAKAKDKAAGEPVLAEIQATLQNVIDQAK</sequence>
<dbReference type="PROSITE" id="PS51257">
    <property type="entry name" value="PROKAR_LIPOPROTEIN"/>
    <property type="match status" value="1"/>
</dbReference>
<feature type="region of interest" description="Disordered" evidence="1">
    <location>
        <begin position="26"/>
        <end position="52"/>
    </location>
</feature>
<dbReference type="AlphaFoldDB" id="A0A7X0HU91"/>